<evidence type="ECO:0000313" key="3">
    <source>
        <dbReference type="EMBL" id="CAB4173321.1"/>
    </source>
</evidence>
<proteinExistence type="predicted"/>
<organism evidence="3">
    <name type="scientific">uncultured Caudovirales phage</name>
    <dbReference type="NCBI Taxonomy" id="2100421"/>
    <lineage>
        <taxon>Viruses</taxon>
        <taxon>Duplodnaviria</taxon>
        <taxon>Heunggongvirae</taxon>
        <taxon>Uroviricota</taxon>
        <taxon>Caudoviricetes</taxon>
        <taxon>Peduoviridae</taxon>
        <taxon>Maltschvirus</taxon>
        <taxon>Maltschvirus maltsch</taxon>
    </lineage>
</organism>
<gene>
    <name evidence="2" type="ORF">UFOVP309_35</name>
    <name evidence="3" type="ORF">UFOVP946_42</name>
</gene>
<sequence>MKILIDTLTNNGKFSQKRLMTFSSFFVSTIYAFMPLIDNKFEIKEFVFLGFLGAGGFSLFRTQKQNENIINNNNE</sequence>
<accession>A0A6J5PVD0</accession>
<feature type="transmembrane region" description="Helical" evidence="1">
    <location>
        <begin position="20"/>
        <end position="37"/>
    </location>
</feature>
<evidence type="ECO:0000313" key="2">
    <source>
        <dbReference type="EMBL" id="CAB4136581.1"/>
    </source>
</evidence>
<feature type="transmembrane region" description="Helical" evidence="1">
    <location>
        <begin position="43"/>
        <end position="60"/>
    </location>
</feature>
<protein>
    <submittedName>
        <fullName evidence="3">Uncharacterized protein</fullName>
    </submittedName>
</protein>
<dbReference type="EMBL" id="LR796320">
    <property type="protein sequence ID" value="CAB4136581.1"/>
    <property type="molecule type" value="Genomic_DNA"/>
</dbReference>
<keyword evidence="1" id="KW-0472">Membrane</keyword>
<keyword evidence="1" id="KW-0812">Transmembrane</keyword>
<keyword evidence="1" id="KW-1133">Transmembrane helix</keyword>
<name>A0A6J5PVD0_9CAUD</name>
<dbReference type="EMBL" id="LR796897">
    <property type="protein sequence ID" value="CAB4173321.1"/>
    <property type="molecule type" value="Genomic_DNA"/>
</dbReference>
<evidence type="ECO:0000256" key="1">
    <source>
        <dbReference type="SAM" id="Phobius"/>
    </source>
</evidence>
<reference evidence="3" key="1">
    <citation type="submission" date="2020-05" db="EMBL/GenBank/DDBJ databases">
        <authorList>
            <person name="Chiriac C."/>
            <person name="Salcher M."/>
            <person name="Ghai R."/>
            <person name="Kavagutti S V."/>
        </authorList>
    </citation>
    <scope>NUCLEOTIDE SEQUENCE</scope>
</reference>